<dbReference type="Proteomes" id="UP000242715">
    <property type="component" value="Unassembled WGS sequence"/>
</dbReference>
<sequence length="167" mass="18937">MSSSQHTKIEFPQAMQDNSCSSKHHILFSTNEANFLLELLGEQETNGTNVQDDSMKVASSSKHEIEDNPFEARVATERNRTRNNLANVALLDSNPFERGDAELACIRRSIQKHYLGYESEMTSLQINNFVYPSNISSFTPESDERNASNEKTLVIHRGMFCKEVVFT</sequence>
<dbReference type="AlphaFoldDB" id="A0A2Z6LGQ1"/>
<organism evidence="1 2">
    <name type="scientific">Trifolium subterraneum</name>
    <name type="common">Subterranean clover</name>
    <dbReference type="NCBI Taxonomy" id="3900"/>
    <lineage>
        <taxon>Eukaryota</taxon>
        <taxon>Viridiplantae</taxon>
        <taxon>Streptophyta</taxon>
        <taxon>Embryophyta</taxon>
        <taxon>Tracheophyta</taxon>
        <taxon>Spermatophyta</taxon>
        <taxon>Magnoliopsida</taxon>
        <taxon>eudicotyledons</taxon>
        <taxon>Gunneridae</taxon>
        <taxon>Pentapetalae</taxon>
        <taxon>rosids</taxon>
        <taxon>fabids</taxon>
        <taxon>Fabales</taxon>
        <taxon>Fabaceae</taxon>
        <taxon>Papilionoideae</taxon>
        <taxon>50 kb inversion clade</taxon>
        <taxon>NPAAA clade</taxon>
        <taxon>Hologalegina</taxon>
        <taxon>IRL clade</taxon>
        <taxon>Trifolieae</taxon>
        <taxon>Trifolium</taxon>
    </lineage>
</organism>
<reference evidence="2" key="1">
    <citation type="journal article" date="2017" name="Front. Plant Sci.">
        <title>Climate Clever Clovers: New Paradigm to Reduce the Environmental Footprint of Ruminants by Breeding Low Methanogenic Forages Utilizing Haplotype Variation.</title>
        <authorList>
            <person name="Kaur P."/>
            <person name="Appels R."/>
            <person name="Bayer P.E."/>
            <person name="Keeble-Gagnere G."/>
            <person name="Wang J."/>
            <person name="Hirakawa H."/>
            <person name="Shirasawa K."/>
            <person name="Vercoe P."/>
            <person name="Stefanova K."/>
            <person name="Durmic Z."/>
            <person name="Nichols P."/>
            <person name="Revell C."/>
            <person name="Isobe S.N."/>
            <person name="Edwards D."/>
            <person name="Erskine W."/>
        </authorList>
    </citation>
    <scope>NUCLEOTIDE SEQUENCE [LARGE SCALE GENOMIC DNA]</scope>
    <source>
        <strain evidence="2">cv. Daliak</strain>
    </source>
</reference>
<gene>
    <name evidence="1" type="ORF">TSUD_182660</name>
</gene>
<evidence type="ECO:0000313" key="2">
    <source>
        <dbReference type="Proteomes" id="UP000242715"/>
    </source>
</evidence>
<protein>
    <submittedName>
        <fullName evidence="1">Uncharacterized protein</fullName>
    </submittedName>
</protein>
<dbReference type="EMBL" id="DF973123">
    <property type="protein sequence ID" value="GAU12552.1"/>
    <property type="molecule type" value="Genomic_DNA"/>
</dbReference>
<proteinExistence type="predicted"/>
<accession>A0A2Z6LGQ1</accession>
<name>A0A2Z6LGQ1_TRISU</name>
<evidence type="ECO:0000313" key="1">
    <source>
        <dbReference type="EMBL" id="GAU12552.1"/>
    </source>
</evidence>
<keyword evidence="2" id="KW-1185">Reference proteome</keyword>